<keyword evidence="4 12" id="KW-0762">Sugar transport</keyword>
<feature type="transmembrane region" description="Helical" evidence="11">
    <location>
        <begin position="106"/>
        <end position="127"/>
    </location>
</feature>
<dbReference type="Pfam" id="PF08449">
    <property type="entry name" value="UAA"/>
    <property type="match status" value="1"/>
</dbReference>
<evidence type="ECO:0000256" key="10">
    <source>
        <dbReference type="SAM" id="MobiDB-lite"/>
    </source>
</evidence>
<organism evidence="12 13">
    <name type="scientific">Trematosphaeria pertusa</name>
    <dbReference type="NCBI Taxonomy" id="390896"/>
    <lineage>
        <taxon>Eukaryota</taxon>
        <taxon>Fungi</taxon>
        <taxon>Dikarya</taxon>
        <taxon>Ascomycota</taxon>
        <taxon>Pezizomycotina</taxon>
        <taxon>Dothideomycetes</taxon>
        <taxon>Pleosporomycetidae</taxon>
        <taxon>Pleosporales</taxon>
        <taxon>Massarineae</taxon>
        <taxon>Trematosphaeriaceae</taxon>
        <taxon>Trematosphaeria</taxon>
    </lineage>
</organism>
<dbReference type="GeneID" id="54582338"/>
<evidence type="ECO:0000256" key="6">
    <source>
        <dbReference type="ARBA" id="ARBA00022824"/>
    </source>
</evidence>
<keyword evidence="6" id="KW-0256">Endoplasmic reticulum</keyword>
<feature type="transmembrane region" description="Helical" evidence="11">
    <location>
        <begin position="361"/>
        <end position="382"/>
    </location>
</feature>
<comment type="similarity">
    <text evidence="2">Belongs to the nucleotide-sugar transporter family. SLC35B subfamily.</text>
</comment>
<sequence>MARTKPATPIRRTPSETHAQNGSAHKQANGFPRHRRNSVTEVIERGLEQVAEAAARDPQEQKQAGLLALAVCVGGIYASFLSWAYLQERITTTAYGPEHSRFTYSIFLNTIQSAFAACTGAIYLFSSSPRDPKTGAKKVPPIFPSKQILFPLLLIAITSSLASPFGYASLKHIDYVTFILAKSCKLLPVMFLHISLFQKRYPIYKYLVILCVTLGVAIFTLHNPSTAKKAAKKGVNADASMTLGLFLLGVNLLFDGLTNTVQDQIFTSFKGFTGPQMMCAQNIMSTALTVFYLLLSPYIAATPLGSWLGLSNGSNPGELREAIAFCTTHPAVGWDVLSFAACGAIGQVFIFHTLAHFSSLLLVTVTVTRKMLTMLMSVVLFGHRVTQMQWLGVGLVFGGIGAEAWYQRVEKKAKMEAKKREAMGKRQ</sequence>
<feature type="transmembrane region" description="Helical" evidence="11">
    <location>
        <begin position="203"/>
        <end position="221"/>
    </location>
</feature>
<feature type="transmembrane region" description="Helical" evidence="11">
    <location>
        <begin position="148"/>
        <end position="169"/>
    </location>
</feature>
<evidence type="ECO:0000256" key="4">
    <source>
        <dbReference type="ARBA" id="ARBA00022597"/>
    </source>
</evidence>
<feature type="transmembrane region" description="Helical" evidence="11">
    <location>
        <begin position="175"/>
        <end position="196"/>
    </location>
</feature>
<protein>
    <recommendedName>
        <fullName evidence="9">UDP-galactose transporter homolog 1</fullName>
    </recommendedName>
</protein>
<evidence type="ECO:0000256" key="9">
    <source>
        <dbReference type="ARBA" id="ARBA00041103"/>
    </source>
</evidence>
<keyword evidence="8 11" id="KW-0472">Membrane</keyword>
<reference evidence="12" key="1">
    <citation type="journal article" date="2020" name="Stud. Mycol.">
        <title>101 Dothideomycetes genomes: a test case for predicting lifestyles and emergence of pathogens.</title>
        <authorList>
            <person name="Haridas S."/>
            <person name="Albert R."/>
            <person name="Binder M."/>
            <person name="Bloem J."/>
            <person name="Labutti K."/>
            <person name="Salamov A."/>
            <person name="Andreopoulos B."/>
            <person name="Baker S."/>
            <person name="Barry K."/>
            <person name="Bills G."/>
            <person name="Bluhm B."/>
            <person name="Cannon C."/>
            <person name="Castanera R."/>
            <person name="Culley D."/>
            <person name="Daum C."/>
            <person name="Ezra D."/>
            <person name="Gonzalez J."/>
            <person name="Henrissat B."/>
            <person name="Kuo A."/>
            <person name="Liang C."/>
            <person name="Lipzen A."/>
            <person name="Lutzoni F."/>
            <person name="Magnuson J."/>
            <person name="Mondo S."/>
            <person name="Nolan M."/>
            <person name="Ohm R."/>
            <person name="Pangilinan J."/>
            <person name="Park H.-J."/>
            <person name="Ramirez L."/>
            <person name="Alfaro M."/>
            <person name="Sun H."/>
            <person name="Tritt A."/>
            <person name="Yoshinaga Y."/>
            <person name="Zwiers L.-H."/>
            <person name="Turgeon B."/>
            <person name="Goodwin S."/>
            <person name="Spatafora J."/>
            <person name="Crous P."/>
            <person name="Grigoriev I."/>
        </authorList>
    </citation>
    <scope>NUCLEOTIDE SEQUENCE</scope>
    <source>
        <strain evidence="12">CBS 122368</strain>
    </source>
</reference>
<evidence type="ECO:0000256" key="2">
    <source>
        <dbReference type="ARBA" id="ARBA00010694"/>
    </source>
</evidence>
<evidence type="ECO:0000313" key="13">
    <source>
        <dbReference type="Proteomes" id="UP000800094"/>
    </source>
</evidence>
<dbReference type="RefSeq" id="XP_033684117.1">
    <property type="nucleotide sequence ID" value="XM_033829008.1"/>
</dbReference>
<feature type="transmembrane region" description="Helical" evidence="11">
    <location>
        <begin position="241"/>
        <end position="261"/>
    </location>
</feature>
<proteinExistence type="inferred from homology"/>
<dbReference type="EMBL" id="ML987195">
    <property type="protein sequence ID" value="KAF2249113.1"/>
    <property type="molecule type" value="Genomic_DNA"/>
</dbReference>
<dbReference type="PANTHER" id="PTHR10778">
    <property type="entry name" value="SOLUTE CARRIER FAMILY 35 MEMBER B"/>
    <property type="match status" value="1"/>
</dbReference>
<feature type="compositionally biased region" description="Polar residues" evidence="10">
    <location>
        <begin position="16"/>
        <end position="26"/>
    </location>
</feature>
<dbReference type="GO" id="GO:0005460">
    <property type="term" value="F:UDP-glucose transmembrane transporter activity"/>
    <property type="evidence" value="ECO:0007669"/>
    <property type="project" value="TreeGrafter"/>
</dbReference>
<dbReference type="GO" id="GO:0005459">
    <property type="term" value="F:UDP-galactose transmembrane transporter activity"/>
    <property type="evidence" value="ECO:0007669"/>
    <property type="project" value="TreeGrafter"/>
</dbReference>
<keyword evidence="7 11" id="KW-1133">Transmembrane helix</keyword>
<dbReference type="InterPro" id="IPR037185">
    <property type="entry name" value="EmrE-like"/>
</dbReference>
<dbReference type="GO" id="GO:0005789">
    <property type="term" value="C:endoplasmic reticulum membrane"/>
    <property type="evidence" value="ECO:0007669"/>
    <property type="project" value="UniProtKB-SubCell"/>
</dbReference>
<evidence type="ECO:0000256" key="5">
    <source>
        <dbReference type="ARBA" id="ARBA00022692"/>
    </source>
</evidence>
<evidence type="ECO:0000256" key="11">
    <source>
        <dbReference type="SAM" id="Phobius"/>
    </source>
</evidence>
<comment type="subcellular location">
    <subcellularLocation>
        <location evidence="1">Endoplasmic reticulum membrane</location>
        <topology evidence="1">Multi-pass membrane protein</topology>
    </subcellularLocation>
</comment>
<dbReference type="Proteomes" id="UP000800094">
    <property type="component" value="Unassembled WGS sequence"/>
</dbReference>
<accession>A0A6A6IHT8</accession>
<evidence type="ECO:0000313" key="12">
    <source>
        <dbReference type="EMBL" id="KAF2249113.1"/>
    </source>
</evidence>
<dbReference type="PANTHER" id="PTHR10778:SF10">
    <property type="entry name" value="SOLUTE CARRIER FAMILY 35 MEMBER B1"/>
    <property type="match status" value="1"/>
</dbReference>
<name>A0A6A6IHT8_9PLEO</name>
<evidence type="ECO:0000256" key="7">
    <source>
        <dbReference type="ARBA" id="ARBA00022989"/>
    </source>
</evidence>
<feature type="transmembrane region" description="Helical" evidence="11">
    <location>
        <begin position="66"/>
        <end position="86"/>
    </location>
</feature>
<keyword evidence="5 11" id="KW-0812">Transmembrane</keyword>
<dbReference type="GO" id="GO:0000139">
    <property type="term" value="C:Golgi membrane"/>
    <property type="evidence" value="ECO:0007669"/>
    <property type="project" value="TreeGrafter"/>
</dbReference>
<evidence type="ECO:0000256" key="8">
    <source>
        <dbReference type="ARBA" id="ARBA00023136"/>
    </source>
</evidence>
<keyword evidence="13" id="KW-1185">Reference proteome</keyword>
<feature type="transmembrane region" description="Helical" evidence="11">
    <location>
        <begin position="336"/>
        <end position="354"/>
    </location>
</feature>
<dbReference type="OrthoDB" id="1601at2759"/>
<dbReference type="AlphaFoldDB" id="A0A6A6IHT8"/>
<gene>
    <name evidence="12" type="ORF">BU26DRAFT_519273</name>
</gene>
<evidence type="ECO:0000256" key="1">
    <source>
        <dbReference type="ARBA" id="ARBA00004477"/>
    </source>
</evidence>
<dbReference type="InterPro" id="IPR013657">
    <property type="entry name" value="SCL35B1-4/HUT1"/>
</dbReference>
<feature type="region of interest" description="Disordered" evidence="10">
    <location>
        <begin position="1"/>
        <end position="35"/>
    </location>
</feature>
<feature type="transmembrane region" description="Helical" evidence="11">
    <location>
        <begin position="282"/>
        <end position="301"/>
    </location>
</feature>
<feature type="transmembrane region" description="Helical" evidence="11">
    <location>
        <begin position="388"/>
        <end position="406"/>
    </location>
</feature>
<keyword evidence="3" id="KW-0813">Transport</keyword>
<evidence type="ECO:0000256" key="3">
    <source>
        <dbReference type="ARBA" id="ARBA00022448"/>
    </source>
</evidence>
<dbReference type="SUPFAM" id="SSF103481">
    <property type="entry name" value="Multidrug resistance efflux transporter EmrE"/>
    <property type="match status" value="1"/>
</dbReference>